<evidence type="ECO:0000313" key="2">
    <source>
        <dbReference type="EMBL" id="AGZ44315.1"/>
    </source>
</evidence>
<keyword evidence="1" id="KW-0812">Transmembrane</keyword>
<organism evidence="2 3">
    <name type="scientific">Actinoplanes friuliensis DSM 7358</name>
    <dbReference type="NCBI Taxonomy" id="1246995"/>
    <lineage>
        <taxon>Bacteria</taxon>
        <taxon>Bacillati</taxon>
        <taxon>Actinomycetota</taxon>
        <taxon>Actinomycetes</taxon>
        <taxon>Micromonosporales</taxon>
        <taxon>Micromonosporaceae</taxon>
        <taxon>Actinoplanes</taxon>
    </lineage>
</organism>
<dbReference type="HOGENOM" id="CLU_082333_0_0_11"/>
<dbReference type="PATRIC" id="fig|1246995.3.peg.6130"/>
<accession>U5W8K6</accession>
<feature type="transmembrane region" description="Helical" evidence="1">
    <location>
        <begin position="40"/>
        <end position="62"/>
    </location>
</feature>
<dbReference type="RefSeq" id="WP_023560652.1">
    <property type="nucleotide sequence ID" value="NC_022657.1"/>
</dbReference>
<dbReference type="STRING" id="1246995.AFR_30275"/>
<dbReference type="Pfam" id="PF11139">
    <property type="entry name" value="SfLAP"/>
    <property type="match status" value="1"/>
</dbReference>
<dbReference type="eggNOG" id="COG0785">
    <property type="taxonomic scope" value="Bacteria"/>
</dbReference>
<feature type="transmembrane region" description="Helical" evidence="1">
    <location>
        <begin position="74"/>
        <end position="93"/>
    </location>
</feature>
<dbReference type="Proteomes" id="UP000017746">
    <property type="component" value="Chromosome"/>
</dbReference>
<evidence type="ECO:0008006" key="4">
    <source>
        <dbReference type="Google" id="ProtNLM"/>
    </source>
</evidence>
<protein>
    <recommendedName>
        <fullName evidence="4">Sap, sulfolipid-1-addressing protein</fullName>
    </recommendedName>
</protein>
<evidence type="ECO:0000256" key="1">
    <source>
        <dbReference type="SAM" id="Phobius"/>
    </source>
</evidence>
<keyword evidence="1" id="KW-1133">Transmembrane helix</keyword>
<sequence length="234" mass="24999">MDWTLLAALAGLALVDSTSVGTLLIPLWMLLAPRLRVRPFFLYLATVAAFYFVVGIVLTAGAGTLRGLIGRSDTLSWVQLVVGVALFALSFWFEPKAVRRRRARRGGPDPADRWRARLSTAEASPGAMVGLGVAAAGIEVMSMLPYLAAVGLITASGAGATVWIPVLAGYVLVMILPALLLLGIRQALGTRIETPLRVISAWLSRHLDGALSWIFAIIGFLLARDAVIRLDLIG</sequence>
<feature type="transmembrane region" description="Helical" evidence="1">
    <location>
        <begin position="160"/>
        <end position="182"/>
    </location>
</feature>
<keyword evidence="3" id="KW-1185">Reference proteome</keyword>
<evidence type="ECO:0000313" key="3">
    <source>
        <dbReference type="Proteomes" id="UP000017746"/>
    </source>
</evidence>
<dbReference type="OrthoDB" id="7062264at2"/>
<dbReference type="InterPro" id="IPR021315">
    <property type="entry name" value="Gap/Sap"/>
</dbReference>
<feature type="transmembrane region" description="Helical" evidence="1">
    <location>
        <begin position="6"/>
        <end position="28"/>
    </location>
</feature>
<reference evidence="2 3" key="1">
    <citation type="journal article" date="2014" name="J. Biotechnol.">
        <title>Complete genome sequence of the actinobacterium Actinoplanes friuliensis HAG 010964, producer of the lipopeptide antibiotic friulimycin.</title>
        <authorList>
            <person name="Ruckert C."/>
            <person name="Szczepanowski R."/>
            <person name="Albersmeier A."/>
            <person name="Goesmann A."/>
            <person name="Fischer N."/>
            <person name="Steinkamper A."/>
            <person name="Puhler A."/>
            <person name="Biener R."/>
            <person name="Schwartz D."/>
            <person name="Kalinowski J."/>
        </authorList>
    </citation>
    <scope>NUCLEOTIDE SEQUENCE [LARGE SCALE GENOMIC DNA]</scope>
    <source>
        <strain evidence="2 3">DSM 7358</strain>
    </source>
</reference>
<dbReference type="AlphaFoldDB" id="U5W8K6"/>
<gene>
    <name evidence="2" type="ORF">AFR_30275</name>
</gene>
<dbReference type="KEGG" id="afs:AFR_30275"/>
<name>U5W8K6_9ACTN</name>
<feature type="transmembrane region" description="Helical" evidence="1">
    <location>
        <begin position="127"/>
        <end position="148"/>
    </location>
</feature>
<keyword evidence="1" id="KW-0472">Membrane</keyword>
<proteinExistence type="predicted"/>
<dbReference type="EMBL" id="CP006272">
    <property type="protein sequence ID" value="AGZ44315.1"/>
    <property type="molecule type" value="Genomic_DNA"/>
</dbReference>
<feature type="transmembrane region" description="Helical" evidence="1">
    <location>
        <begin position="203"/>
        <end position="223"/>
    </location>
</feature>